<dbReference type="PANTHER" id="PTHR22696">
    <property type="entry name" value="E3 UBIQUITIN-PROTEIN LIGASE RNF26"/>
    <property type="match status" value="1"/>
</dbReference>
<dbReference type="InterPro" id="IPR016135">
    <property type="entry name" value="UBQ-conjugating_enzyme/RWD"/>
</dbReference>
<evidence type="ECO:0000259" key="4">
    <source>
        <dbReference type="PROSITE" id="PS50089"/>
    </source>
</evidence>
<dbReference type="SMART" id="SM00248">
    <property type="entry name" value="ANK"/>
    <property type="match status" value="2"/>
</dbReference>
<dbReference type="PROSITE" id="PS50088">
    <property type="entry name" value="ANK_REPEAT"/>
    <property type="match status" value="1"/>
</dbReference>
<dbReference type="Pfam" id="PF13920">
    <property type="entry name" value="zf-C3HC4_3"/>
    <property type="match status" value="1"/>
</dbReference>
<keyword evidence="1" id="KW-0040">ANK repeat</keyword>
<proteinExistence type="predicted"/>
<dbReference type="EMBL" id="CYKH01001375">
    <property type="protein sequence ID" value="CUG86707.1"/>
    <property type="molecule type" value="Genomic_DNA"/>
</dbReference>
<dbReference type="Gene3D" id="3.30.40.10">
    <property type="entry name" value="Zinc/RING finger domain, C3HC4 (zinc finger)"/>
    <property type="match status" value="1"/>
</dbReference>
<dbReference type="Gene3D" id="3.10.110.10">
    <property type="entry name" value="Ubiquitin Conjugating Enzyme"/>
    <property type="match status" value="1"/>
</dbReference>
<dbReference type="PANTHER" id="PTHR22696:SF1">
    <property type="entry name" value="E3 UBIQUITIN-PROTEIN LIGASE RNF26"/>
    <property type="match status" value="1"/>
</dbReference>
<evidence type="ECO:0000313" key="5">
    <source>
        <dbReference type="EMBL" id="CUG86707.1"/>
    </source>
</evidence>
<dbReference type="GO" id="GO:0016567">
    <property type="term" value="P:protein ubiquitination"/>
    <property type="evidence" value="ECO:0007669"/>
    <property type="project" value="TreeGrafter"/>
</dbReference>
<evidence type="ECO:0000256" key="1">
    <source>
        <dbReference type="PROSITE-ProRule" id="PRU00023"/>
    </source>
</evidence>
<dbReference type="PROSITE" id="PS50297">
    <property type="entry name" value="ANK_REP_REGION"/>
    <property type="match status" value="1"/>
</dbReference>
<dbReference type="SMART" id="SM00184">
    <property type="entry name" value="RING"/>
    <property type="match status" value="1"/>
</dbReference>
<dbReference type="PROSITE" id="PS50089">
    <property type="entry name" value="ZF_RING_2"/>
    <property type="match status" value="1"/>
</dbReference>
<dbReference type="InterPro" id="IPR002110">
    <property type="entry name" value="Ankyrin_rpt"/>
</dbReference>
<dbReference type="Proteomes" id="UP000051952">
    <property type="component" value="Unassembled WGS sequence"/>
</dbReference>
<keyword evidence="6" id="KW-1185">Reference proteome</keyword>
<dbReference type="OMA" id="NDRITWF"/>
<dbReference type="SUPFAM" id="SSF57850">
    <property type="entry name" value="RING/U-box"/>
    <property type="match status" value="1"/>
</dbReference>
<dbReference type="GO" id="GO:0061630">
    <property type="term" value="F:ubiquitin protein ligase activity"/>
    <property type="evidence" value="ECO:0007669"/>
    <property type="project" value="TreeGrafter"/>
</dbReference>
<evidence type="ECO:0000256" key="2">
    <source>
        <dbReference type="PROSITE-ProRule" id="PRU00175"/>
    </source>
</evidence>
<dbReference type="GO" id="GO:0008270">
    <property type="term" value="F:zinc ion binding"/>
    <property type="evidence" value="ECO:0007669"/>
    <property type="project" value="UniProtKB-KW"/>
</dbReference>
<feature type="repeat" description="ANK" evidence="1">
    <location>
        <begin position="73"/>
        <end position="98"/>
    </location>
</feature>
<keyword evidence="2" id="KW-0479">Metal-binding</keyword>
<keyword evidence="2" id="KW-0862">Zinc</keyword>
<accession>A0A0S4JB82</accession>
<gene>
    <name evidence="5" type="ORF">BSAL_94340</name>
</gene>
<dbReference type="CDD" id="cd11685">
    <property type="entry name" value="UEV_TSG101-like"/>
    <property type="match status" value="1"/>
</dbReference>
<dbReference type="SUPFAM" id="SSF48403">
    <property type="entry name" value="Ankyrin repeat"/>
    <property type="match status" value="1"/>
</dbReference>
<reference evidence="6" key="1">
    <citation type="submission" date="2015-09" db="EMBL/GenBank/DDBJ databases">
        <authorList>
            <consortium name="Pathogen Informatics"/>
        </authorList>
    </citation>
    <scope>NUCLEOTIDE SEQUENCE [LARGE SCALE GENOMIC DNA]</scope>
    <source>
        <strain evidence="6">Lake Konstanz</strain>
    </source>
</reference>
<feature type="domain" description="RING-type" evidence="4">
    <location>
        <begin position="475"/>
        <end position="515"/>
    </location>
</feature>
<feature type="compositionally biased region" description="Polar residues" evidence="3">
    <location>
        <begin position="426"/>
        <end position="442"/>
    </location>
</feature>
<dbReference type="GO" id="GO:0006511">
    <property type="term" value="P:ubiquitin-dependent protein catabolic process"/>
    <property type="evidence" value="ECO:0007669"/>
    <property type="project" value="TreeGrafter"/>
</dbReference>
<dbReference type="Pfam" id="PF12796">
    <property type="entry name" value="Ank_2"/>
    <property type="match status" value="1"/>
</dbReference>
<evidence type="ECO:0000313" key="6">
    <source>
        <dbReference type="Proteomes" id="UP000051952"/>
    </source>
</evidence>
<dbReference type="InterPro" id="IPR001841">
    <property type="entry name" value="Znf_RING"/>
</dbReference>
<dbReference type="InterPro" id="IPR036770">
    <property type="entry name" value="Ankyrin_rpt-contain_sf"/>
</dbReference>
<name>A0A0S4JB82_BODSA</name>
<dbReference type="VEuPathDB" id="TriTrypDB:BSAL_94340"/>
<dbReference type="AlphaFoldDB" id="A0A0S4JB82"/>
<dbReference type="Gene3D" id="1.25.40.20">
    <property type="entry name" value="Ankyrin repeat-containing domain"/>
    <property type="match status" value="1"/>
</dbReference>
<keyword evidence="2" id="KW-0863">Zinc-finger</keyword>
<protein>
    <recommendedName>
        <fullName evidence="4">RING-type domain-containing protein</fullName>
    </recommendedName>
</protein>
<dbReference type="InterPro" id="IPR013083">
    <property type="entry name" value="Znf_RING/FYVE/PHD"/>
</dbReference>
<evidence type="ECO:0000256" key="3">
    <source>
        <dbReference type="SAM" id="MobiDB-lite"/>
    </source>
</evidence>
<feature type="compositionally biased region" description="Low complexity" evidence="3">
    <location>
        <begin position="443"/>
        <end position="460"/>
    </location>
</feature>
<feature type="region of interest" description="Disordered" evidence="3">
    <location>
        <begin position="426"/>
        <end position="470"/>
    </location>
</feature>
<sequence>MTDLFQLADAGNTAVLRDALFRSGPSASRHLAAFSPVTQGTVLYHAALSGKLACCQMLVDEFKADIQQPSTAYANTPLHAAVFRGHADIVRFLLERGAVPRPNSFGEYPADQLQNSCQQRSPESVNQTLQVLRMFQNASQQRVVNAPLAGPQPLQHGAPLPAQCEEVRAKFNDRITWFTSSSDIIAKGLLPYAYKGNTYYTPVVLLFSKTPASVDDANMYRAMVDIHNLNGLALSSRATYLDFVSGTIIPKSPFKYDSFLHFIQNAVLGSFEKLPPLVDPTSSTAVKPGTSPTLSIGRKIALELSAFHDGVLQYKSSANAVEGVVPIYPNNNRAFKPLAAIPVRINLVHLTHGHTTQPPLVFVGPLDQDMALVGTPMVDGETGQVRGLPSLAMWNTNSTLTALLKEMQDAFGVALPIRTVVPSNNITAPSKSPTLTSNTVGQSPAPSSVAAAPAVSTVRSQSTASPPSSDDTRLCVICMDNSKTYCALPCRHLLFCDACVQAFSRQKKQECPICRAAISDLFEIYA</sequence>
<dbReference type="OrthoDB" id="1711136at2759"/>
<organism evidence="5 6">
    <name type="scientific">Bodo saltans</name>
    <name type="common">Flagellated protozoan</name>
    <dbReference type="NCBI Taxonomy" id="75058"/>
    <lineage>
        <taxon>Eukaryota</taxon>
        <taxon>Discoba</taxon>
        <taxon>Euglenozoa</taxon>
        <taxon>Kinetoplastea</taxon>
        <taxon>Metakinetoplastina</taxon>
        <taxon>Eubodonida</taxon>
        <taxon>Bodonidae</taxon>
        <taxon>Bodo</taxon>
    </lineage>
</organism>